<accession>A0A5E7Y2V6</accession>
<evidence type="ECO:0000256" key="2">
    <source>
        <dbReference type="ARBA" id="ARBA00022746"/>
    </source>
</evidence>
<evidence type="ECO:0000256" key="5">
    <source>
        <dbReference type="SAM" id="Phobius"/>
    </source>
</evidence>
<evidence type="ECO:0000313" key="6">
    <source>
        <dbReference type="EMBL" id="VVT00624.1"/>
    </source>
</evidence>
<dbReference type="Proteomes" id="UP000326857">
    <property type="component" value="Unassembled WGS sequence"/>
</dbReference>
<dbReference type="PANTHER" id="PTHR31899:SF9">
    <property type="entry name" value="BETA-CAROTENE 3-HYDROXYLASE 1, CHLOROPLASTIC"/>
    <property type="match status" value="1"/>
</dbReference>
<proteinExistence type="inferred from homology"/>
<keyword evidence="2" id="KW-0125">Carotenoid biosynthesis</keyword>
<sequence>MAIWLGLLLFLGTVIGMEAFAYAAHRWIMHGFGWFLHESHHRARRGHWELNDLYAAIFAVPSFVLVFGGLNLGWWPGFAWIGAGVATYGMIYFGFHDVIVHQRIPTRYLPKSKYMKRIVQAHRLHHVVETREGNVSFGFLVAPKPEMLKAELKRRARAGIRAPARPRETQAGTHAPAVES</sequence>
<feature type="region of interest" description="Disordered" evidence="4">
    <location>
        <begin position="159"/>
        <end position="180"/>
    </location>
</feature>
<dbReference type="GO" id="GO:0010291">
    <property type="term" value="F:beta-carotene 3-hydroxylase activity"/>
    <property type="evidence" value="ECO:0007669"/>
    <property type="project" value="UniProtKB-EC"/>
</dbReference>
<dbReference type="InterPro" id="IPR045019">
    <property type="entry name" value="BETA-OHASE-like"/>
</dbReference>
<keyword evidence="5" id="KW-0472">Membrane</keyword>
<organism evidence="6 7">
    <name type="scientific">Sphingomonas aurantiaca</name>
    <dbReference type="NCBI Taxonomy" id="185949"/>
    <lineage>
        <taxon>Bacteria</taxon>
        <taxon>Pseudomonadati</taxon>
        <taxon>Pseudomonadota</taxon>
        <taxon>Alphaproteobacteria</taxon>
        <taxon>Sphingomonadales</taxon>
        <taxon>Sphingomonadaceae</taxon>
        <taxon>Sphingomonas</taxon>
    </lineage>
</organism>
<dbReference type="AlphaFoldDB" id="A0A5E7Y2V6"/>
<keyword evidence="5" id="KW-1133">Transmembrane helix</keyword>
<evidence type="ECO:0000256" key="4">
    <source>
        <dbReference type="SAM" id="MobiDB-lite"/>
    </source>
</evidence>
<keyword evidence="5" id="KW-0812">Transmembrane</keyword>
<evidence type="ECO:0000256" key="3">
    <source>
        <dbReference type="ARBA" id="ARBA00023002"/>
    </source>
</evidence>
<protein>
    <submittedName>
        <fullName evidence="6">Beta-carotene hydroxylase</fullName>
        <ecNumber evidence="6">1.14.15.24</ecNumber>
    </submittedName>
</protein>
<dbReference type="GO" id="GO:0016123">
    <property type="term" value="P:xanthophyll biosynthetic process"/>
    <property type="evidence" value="ECO:0007669"/>
    <property type="project" value="TreeGrafter"/>
</dbReference>
<gene>
    <name evidence="6" type="primary">crtZ</name>
    <name evidence="6" type="ORF">SPHINGO391_350085</name>
</gene>
<feature type="transmembrane region" description="Helical" evidence="5">
    <location>
        <begin position="77"/>
        <end position="95"/>
    </location>
</feature>
<evidence type="ECO:0000313" key="7">
    <source>
        <dbReference type="Proteomes" id="UP000326857"/>
    </source>
</evidence>
<reference evidence="6 7" key="1">
    <citation type="submission" date="2019-09" db="EMBL/GenBank/DDBJ databases">
        <authorList>
            <person name="Dittami M. S."/>
        </authorList>
    </citation>
    <scope>NUCLEOTIDE SEQUENCE [LARGE SCALE GENOMIC DNA]</scope>
    <source>
        <strain evidence="6">SPHINGO391</strain>
    </source>
</reference>
<feature type="transmembrane region" description="Helical" evidence="5">
    <location>
        <begin position="53"/>
        <end position="70"/>
    </location>
</feature>
<dbReference type="PANTHER" id="PTHR31899">
    <property type="entry name" value="BETA-CAROTENE 3-HYDROXYLASE 1, CHLOROPLASTIC"/>
    <property type="match status" value="1"/>
</dbReference>
<dbReference type="RefSeq" id="WP_151989888.1">
    <property type="nucleotide sequence ID" value="NZ_LR701528.1"/>
</dbReference>
<dbReference type="GO" id="GO:0016119">
    <property type="term" value="P:carotene metabolic process"/>
    <property type="evidence" value="ECO:0007669"/>
    <property type="project" value="TreeGrafter"/>
</dbReference>
<dbReference type="EMBL" id="CABVLI010000029">
    <property type="protein sequence ID" value="VVT00624.1"/>
    <property type="molecule type" value="Genomic_DNA"/>
</dbReference>
<comment type="similarity">
    <text evidence="1">Belongs to the sterol desaturase family.</text>
</comment>
<dbReference type="EC" id="1.14.15.24" evidence="6"/>
<keyword evidence="3 6" id="KW-0560">Oxidoreductase</keyword>
<name>A0A5E7Y2V6_9SPHN</name>
<evidence type="ECO:0000256" key="1">
    <source>
        <dbReference type="ARBA" id="ARBA00009324"/>
    </source>
</evidence>